<proteinExistence type="predicted"/>
<evidence type="ECO:0000313" key="2">
    <source>
        <dbReference type="Proteomes" id="UP001316803"/>
    </source>
</evidence>
<name>A0AAN8I9H0_9EURO</name>
<evidence type="ECO:0000313" key="1">
    <source>
        <dbReference type="EMBL" id="KAK5954335.1"/>
    </source>
</evidence>
<sequence>MATVHDLPLEVLRIIFKHLDKPARDHYRYYGVTSTLGKLIKVSDFYLPWTYSEYQHGLPEPTLFNAMKVCTTWRKVMVDVVCGEDTSSWNTEERVFYMQRVKMCYGSSEDSALVRSWFEKHGV</sequence>
<dbReference type="Proteomes" id="UP001316803">
    <property type="component" value="Unassembled WGS sequence"/>
</dbReference>
<gene>
    <name evidence="1" type="ORF">OHC33_004908</name>
</gene>
<evidence type="ECO:0008006" key="3">
    <source>
        <dbReference type="Google" id="ProtNLM"/>
    </source>
</evidence>
<organism evidence="1 2">
    <name type="scientific">Knufia fluminis</name>
    <dbReference type="NCBI Taxonomy" id="191047"/>
    <lineage>
        <taxon>Eukaryota</taxon>
        <taxon>Fungi</taxon>
        <taxon>Dikarya</taxon>
        <taxon>Ascomycota</taxon>
        <taxon>Pezizomycotina</taxon>
        <taxon>Eurotiomycetes</taxon>
        <taxon>Chaetothyriomycetidae</taxon>
        <taxon>Chaetothyriales</taxon>
        <taxon>Trichomeriaceae</taxon>
        <taxon>Knufia</taxon>
    </lineage>
</organism>
<reference evidence="1 2" key="1">
    <citation type="submission" date="2022-12" db="EMBL/GenBank/DDBJ databases">
        <title>Genomic features and morphological characterization of a novel Knufia sp. strain isolated from spacecraft assembly facility.</title>
        <authorList>
            <person name="Teixeira M."/>
            <person name="Chander A.M."/>
            <person name="Stajich J.E."/>
            <person name="Venkateswaran K."/>
        </authorList>
    </citation>
    <scope>NUCLEOTIDE SEQUENCE [LARGE SCALE GENOMIC DNA]</scope>
    <source>
        <strain evidence="1 2">FJI-L2-BK-P2</strain>
    </source>
</reference>
<comment type="caution">
    <text evidence="1">The sequence shown here is derived from an EMBL/GenBank/DDBJ whole genome shotgun (WGS) entry which is preliminary data.</text>
</comment>
<dbReference type="EMBL" id="JAKLMC020000009">
    <property type="protein sequence ID" value="KAK5954335.1"/>
    <property type="molecule type" value="Genomic_DNA"/>
</dbReference>
<accession>A0AAN8I9H0</accession>
<protein>
    <recommendedName>
        <fullName evidence="3">F-box domain-containing protein</fullName>
    </recommendedName>
</protein>
<dbReference type="AlphaFoldDB" id="A0AAN8I9H0"/>
<keyword evidence="2" id="KW-1185">Reference proteome</keyword>